<dbReference type="RefSeq" id="XP_056474172.1">
    <property type="nucleotide sequence ID" value="XM_056618013.1"/>
</dbReference>
<comment type="caution">
    <text evidence="1">The sequence shown here is derived from an EMBL/GenBank/DDBJ whole genome shotgun (WGS) entry which is preliminary data.</text>
</comment>
<protein>
    <submittedName>
        <fullName evidence="1">Uncharacterized protein</fullName>
    </submittedName>
</protein>
<sequence length="160" mass="17800">MEIDSPPGQENAYNLHRLEVAEEFHGELDIYGLDARRIGGRLRFWLINYQPFVEDSMGEIIDDVKHHTVEIFDLDGASGTLFLVSTISSEFLHSPNHLAVQPEGTDLSGETTQEDANLARCRTETGECHIVASQGFNLVNSVASDHQGNFYVSGMGWFLS</sequence>
<gene>
    <name evidence="1" type="ORF">N7532_005519</name>
</gene>
<dbReference type="Proteomes" id="UP001149074">
    <property type="component" value="Unassembled WGS sequence"/>
</dbReference>
<dbReference type="GeneID" id="81356992"/>
<organism evidence="1 2">
    <name type="scientific">Penicillium argentinense</name>
    <dbReference type="NCBI Taxonomy" id="1131581"/>
    <lineage>
        <taxon>Eukaryota</taxon>
        <taxon>Fungi</taxon>
        <taxon>Dikarya</taxon>
        <taxon>Ascomycota</taxon>
        <taxon>Pezizomycotina</taxon>
        <taxon>Eurotiomycetes</taxon>
        <taxon>Eurotiomycetidae</taxon>
        <taxon>Eurotiales</taxon>
        <taxon>Aspergillaceae</taxon>
        <taxon>Penicillium</taxon>
    </lineage>
</organism>
<dbReference type="OrthoDB" id="5307922at2759"/>
<proteinExistence type="predicted"/>
<keyword evidence="2" id="KW-1185">Reference proteome</keyword>
<dbReference type="SUPFAM" id="SSF63829">
    <property type="entry name" value="Calcium-dependent phosphotriesterase"/>
    <property type="match status" value="1"/>
</dbReference>
<reference evidence="1" key="2">
    <citation type="journal article" date="2023" name="IMA Fungus">
        <title>Comparative genomic study of the Penicillium genus elucidates a diverse pangenome and 15 lateral gene transfer events.</title>
        <authorList>
            <person name="Petersen C."/>
            <person name="Sorensen T."/>
            <person name="Nielsen M.R."/>
            <person name="Sondergaard T.E."/>
            <person name="Sorensen J.L."/>
            <person name="Fitzpatrick D.A."/>
            <person name="Frisvad J.C."/>
            <person name="Nielsen K.L."/>
        </authorList>
    </citation>
    <scope>NUCLEOTIDE SEQUENCE</scope>
    <source>
        <strain evidence="1">IBT 30761</strain>
    </source>
</reference>
<dbReference type="AlphaFoldDB" id="A0A9W9KA12"/>
<dbReference type="EMBL" id="JAPQKI010000005">
    <property type="protein sequence ID" value="KAJ5098518.1"/>
    <property type="molecule type" value="Genomic_DNA"/>
</dbReference>
<reference evidence="1" key="1">
    <citation type="submission" date="2022-11" db="EMBL/GenBank/DDBJ databases">
        <authorList>
            <person name="Petersen C."/>
        </authorList>
    </citation>
    <scope>NUCLEOTIDE SEQUENCE</scope>
    <source>
        <strain evidence="1">IBT 30761</strain>
    </source>
</reference>
<evidence type="ECO:0000313" key="1">
    <source>
        <dbReference type="EMBL" id="KAJ5098518.1"/>
    </source>
</evidence>
<dbReference type="InterPro" id="IPR011042">
    <property type="entry name" value="6-blade_b-propeller_TolB-like"/>
</dbReference>
<name>A0A9W9KA12_9EURO</name>
<evidence type="ECO:0000313" key="2">
    <source>
        <dbReference type="Proteomes" id="UP001149074"/>
    </source>
</evidence>
<dbReference type="Gene3D" id="2.120.10.30">
    <property type="entry name" value="TolB, C-terminal domain"/>
    <property type="match status" value="1"/>
</dbReference>
<accession>A0A9W9KA12</accession>